<dbReference type="PANTHER" id="PTHR42799">
    <property type="entry name" value="MITOCHONDRIAL PEPTIDE METHIONINE SULFOXIDE REDUCTASE"/>
    <property type="match status" value="1"/>
</dbReference>
<evidence type="ECO:0000259" key="9">
    <source>
        <dbReference type="Pfam" id="PF01625"/>
    </source>
</evidence>
<dbReference type="GO" id="GO:0034599">
    <property type="term" value="P:cellular response to oxidative stress"/>
    <property type="evidence" value="ECO:0007669"/>
    <property type="project" value="TreeGrafter"/>
</dbReference>
<dbReference type="InterPro" id="IPR036509">
    <property type="entry name" value="Met_Sox_Rdtase_MsrA_sf"/>
</dbReference>
<evidence type="ECO:0000256" key="5">
    <source>
        <dbReference type="ARBA" id="ARBA00030643"/>
    </source>
</evidence>
<dbReference type="GO" id="GO:0008113">
    <property type="term" value="F:peptide-methionine (S)-S-oxide reductase activity"/>
    <property type="evidence" value="ECO:0007669"/>
    <property type="project" value="UniProtKB-EC"/>
</dbReference>
<accession>A0A0L0DCD2</accession>
<dbReference type="EC" id="1.8.4.11" evidence="2"/>
<feature type="chain" id="PRO_5005537367" description="peptide-methionine (S)-S-oxide reductase" evidence="8">
    <location>
        <begin position="34"/>
        <end position="255"/>
    </location>
</feature>
<evidence type="ECO:0000256" key="7">
    <source>
        <dbReference type="ARBA" id="ARBA00048782"/>
    </source>
</evidence>
<dbReference type="GeneID" id="25564247"/>
<sequence>MLHLHVATRHTIAMGATLAILHLHLHHLPTTSASTILTSLSDATTTTPPATGTGTGTASATGVTLSHLTPASTAMATDSIQNFCIGAGCYWGTEHYITHKFQKLFPDSISDAQVGFMGGDLPDPSYRDVCSGRTGHVEVVHGKLDTSKASFEDLVRFCFSFHDPTTLNRQHNDRGTEYASVWFAYSDEQAEVVENVKSELQALLDDGTVTCFEGKSVVTDVRPAAEFYPAHEDHQAYLAKNPGGYCSHRMYFTWP</sequence>
<evidence type="ECO:0000256" key="6">
    <source>
        <dbReference type="ARBA" id="ARBA00047806"/>
    </source>
</evidence>
<protein>
    <recommendedName>
        <fullName evidence="2">peptide-methionine (S)-S-oxide reductase</fullName>
        <ecNumber evidence="2">1.8.4.11</ecNumber>
    </recommendedName>
    <alternativeName>
        <fullName evidence="5">Peptide-methionine (S)-S-oxide reductase</fullName>
    </alternativeName>
    <alternativeName>
        <fullName evidence="4">Protein-methionine-S-oxide reductase</fullName>
    </alternativeName>
</protein>
<dbReference type="EMBL" id="GL349452">
    <property type="protein sequence ID" value="KNC48968.1"/>
    <property type="molecule type" value="Genomic_DNA"/>
</dbReference>
<evidence type="ECO:0000256" key="8">
    <source>
        <dbReference type="SAM" id="SignalP"/>
    </source>
</evidence>
<dbReference type="STRING" id="461836.A0A0L0DCD2"/>
<dbReference type="GO" id="GO:0005737">
    <property type="term" value="C:cytoplasm"/>
    <property type="evidence" value="ECO:0007669"/>
    <property type="project" value="TreeGrafter"/>
</dbReference>
<dbReference type="SUPFAM" id="SSF55068">
    <property type="entry name" value="Peptide methionine sulfoxide reductase"/>
    <property type="match status" value="1"/>
</dbReference>
<comment type="catalytic activity">
    <reaction evidence="7">
        <text>[thioredoxin]-disulfide + L-methionine + H2O = L-methionine (S)-S-oxide + [thioredoxin]-dithiol</text>
        <dbReference type="Rhea" id="RHEA:19993"/>
        <dbReference type="Rhea" id="RHEA-COMP:10698"/>
        <dbReference type="Rhea" id="RHEA-COMP:10700"/>
        <dbReference type="ChEBI" id="CHEBI:15377"/>
        <dbReference type="ChEBI" id="CHEBI:29950"/>
        <dbReference type="ChEBI" id="CHEBI:50058"/>
        <dbReference type="ChEBI" id="CHEBI:57844"/>
        <dbReference type="ChEBI" id="CHEBI:58772"/>
        <dbReference type="EC" id="1.8.4.11"/>
    </reaction>
</comment>
<dbReference type="OrthoDB" id="77405at2759"/>
<dbReference type="InterPro" id="IPR050162">
    <property type="entry name" value="MsrA_MetSO_reductase"/>
</dbReference>
<evidence type="ECO:0000313" key="10">
    <source>
        <dbReference type="EMBL" id="KNC48968.1"/>
    </source>
</evidence>
<comment type="catalytic activity">
    <reaction evidence="6">
        <text>L-methionyl-[protein] + [thioredoxin]-disulfide + H2O = L-methionyl-(S)-S-oxide-[protein] + [thioredoxin]-dithiol</text>
        <dbReference type="Rhea" id="RHEA:14217"/>
        <dbReference type="Rhea" id="RHEA-COMP:10698"/>
        <dbReference type="Rhea" id="RHEA-COMP:10700"/>
        <dbReference type="Rhea" id="RHEA-COMP:12313"/>
        <dbReference type="Rhea" id="RHEA-COMP:12315"/>
        <dbReference type="ChEBI" id="CHEBI:15377"/>
        <dbReference type="ChEBI" id="CHEBI:16044"/>
        <dbReference type="ChEBI" id="CHEBI:29950"/>
        <dbReference type="ChEBI" id="CHEBI:44120"/>
        <dbReference type="ChEBI" id="CHEBI:50058"/>
        <dbReference type="EC" id="1.8.4.11"/>
    </reaction>
</comment>
<organism evidence="10 11">
    <name type="scientific">Thecamonas trahens ATCC 50062</name>
    <dbReference type="NCBI Taxonomy" id="461836"/>
    <lineage>
        <taxon>Eukaryota</taxon>
        <taxon>Apusozoa</taxon>
        <taxon>Apusomonadida</taxon>
        <taxon>Apusomonadidae</taxon>
        <taxon>Thecamonas</taxon>
    </lineage>
</organism>
<proteinExistence type="inferred from homology"/>
<dbReference type="HAMAP" id="MF_01401">
    <property type="entry name" value="MsrA"/>
    <property type="match status" value="1"/>
</dbReference>
<dbReference type="AlphaFoldDB" id="A0A0L0DCD2"/>
<dbReference type="eggNOG" id="KOG1635">
    <property type="taxonomic scope" value="Eukaryota"/>
</dbReference>
<dbReference type="OMA" id="TEHYITH"/>
<dbReference type="Gene3D" id="3.30.1060.10">
    <property type="entry name" value="Peptide methionine sulphoxide reductase MsrA"/>
    <property type="match status" value="1"/>
</dbReference>
<dbReference type="InterPro" id="IPR002569">
    <property type="entry name" value="Met_Sox_Rdtase_MsrA_dom"/>
</dbReference>
<dbReference type="RefSeq" id="XP_013758385.1">
    <property type="nucleotide sequence ID" value="XM_013902931.1"/>
</dbReference>
<dbReference type="PANTHER" id="PTHR42799:SF2">
    <property type="entry name" value="MITOCHONDRIAL PEPTIDE METHIONINE SULFOXIDE REDUCTASE"/>
    <property type="match status" value="1"/>
</dbReference>
<comment type="similarity">
    <text evidence="1">Belongs to the MsrA Met sulfoxide reductase family.</text>
</comment>
<reference evidence="10 11" key="1">
    <citation type="submission" date="2010-05" db="EMBL/GenBank/DDBJ databases">
        <title>The Genome Sequence of Thecamonas trahens ATCC 50062.</title>
        <authorList>
            <consortium name="The Broad Institute Genome Sequencing Platform"/>
            <person name="Russ C."/>
            <person name="Cuomo C."/>
            <person name="Shea T."/>
            <person name="Young S.K."/>
            <person name="Zeng Q."/>
            <person name="Koehrsen M."/>
            <person name="Haas B."/>
            <person name="Borodovsky M."/>
            <person name="Guigo R."/>
            <person name="Alvarado L."/>
            <person name="Berlin A."/>
            <person name="Bochicchio J."/>
            <person name="Borenstein D."/>
            <person name="Chapman S."/>
            <person name="Chen Z."/>
            <person name="Freedman E."/>
            <person name="Gellesch M."/>
            <person name="Goldberg J."/>
            <person name="Griggs A."/>
            <person name="Gujja S."/>
            <person name="Heilman E."/>
            <person name="Heiman D."/>
            <person name="Hepburn T."/>
            <person name="Howarth C."/>
            <person name="Jen D."/>
            <person name="Larson L."/>
            <person name="Mehta T."/>
            <person name="Park D."/>
            <person name="Pearson M."/>
            <person name="Roberts A."/>
            <person name="Saif S."/>
            <person name="Shenoy N."/>
            <person name="Sisk P."/>
            <person name="Stolte C."/>
            <person name="Sykes S."/>
            <person name="Thomson T."/>
            <person name="Walk T."/>
            <person name="White J."/>
            <person name="Yandava C."/>
            <person name="Burger G."/>
            <person name="Gray M.W."/>
            <person name="Holland P.W.H."/>
            <person name="King N."/>
            <person name="Lang F.B.F."/>
            <person name="Roger A.J."/>
            <person name="Ruiz-Trillo I."/>
            <person name="Lander E."/>
            <person name="Nusbaum C."/>
        </authorList>
    </citation>
    <scope>NUCLEOTIDE SEQUENCE [LARGE SCALE GENOMIC DNA]</scope>
    <source>
        <strain evidence="10 11">ATCC 50062</strain>
    </source>
</reference>
<keyword evidence="3" id="KW-0560">Oxidoreductase</keyword>
<evidence type="ECO:0000256" key="3">
    <source>
        <dbReference type="ARBA" id="ARBA00023002"/>
    </source>
</evidence>
<evidence type="ECO:0000256" key="1">
    <source>
        <dbReference type="ARBA" id="ARBA00005591"/>
    </source>
</evidence>
<dbReference type="Pfam" id="PF01625">
    <property type="entry name" value="PMSR"/>
    <property type="match status" value="1"/>
</dbReference>
<gene>
    <name evidence="10" type="ORF">AMSG_04713</name>
</gene>
<feature type="signal peptide" evidence="8">
    <location>
        <begin position="1"/>
        <end position="33"/>
    </location>
</feature>
<dbReference type="Proteomes" id="UP000054408">
    <property type="component" value="Unassembled WGS sequence"/>
</dbReference>
<name>A0A0L0DCD2_THETB</name>
<keyword evidence="11" id="KW-1185">Reference proteome</keyword>
<evidence type="ECO:0000256" key="4">
    <source>
        <dbReference type="ARBA" id="ARBA00030273"/>
    </source>
</evidence>
<dbReference type="NCBIfam" id="TIGR00401">
    <property type="entry name" value="msrA"/>
    <property type="match status" value="1"/>
</dbReference>
<feature type="domain" description="Peptide methionine sulphoxide reductase MsrA" evidence="9">
    <location>
        <begin position="84"/>
        <end position="246"/>
    </location>
</feature>
<evidence type="ECO:0000256" key="2">
    <source>
        <dbReference type="ARBA" id="ARBA00012502"/>
    </source>
</evidence>
<keyword evidence="8" id="KW-0732">Signal</keyword>
<evidence type="ECO:0000313" key="11">
    <source>
        <dbReference type="Proteomes" id="UP000054408"/>
    </source>
</evidence>